<name>A0ABZ0N2V7_9GAMM</name>
<dbReference type="Pfam" id="PF22818">
    <property type="entry name" value="ApeI-like"/>
    <property type="match status" value="1"/>
</dbReference>
<gene>
    <name evidence="2" type="ORF">QS795_000595</name>
</gene>
<protein>
    <submittedName>
        <fullName evidence="2">Hydroxymyristoyl-ACP dehydratase</fullName>
    </submittedName>
</protein>
<dbReference type="InterPro" id="IPR016962">
    <property type="entry name" value="Dehydrase_ECs4332_prd"/>
</dbReference>
<dbReference type="InterPro" id="IPR029069">
    <property type="entry name" value="HotDog_dom_sf"/>
</dbReference>
<evidence type="ECO:0000313" key="2">
    <source>
        <dbReference type="EMBL" id="WPA92310.1"/>
    </source>
</evidence>
<dbReference type="RefSeq" id="WP_318626721.1">
    <property type="nucleotide sequence ID" value="NZ_CP135990.1"/>
</dbReference>
<reference evidence="2 3" key="1">
    <citation type="submission" date="2023-09" db="EMBL/GenBank/DDBJ databases">
        <title>Genomic Revisitation and Reclassification of the Genus Providencia.</title>
        <authorList>
            <person name="Dong X."/>
        </authorList>
    </citation>
    <scope>NUCLEOTIDE SEQUENCE [LARGE SCALE GENOMIC DNA]</scope>
    <source>
        <strain evidence="2 3">D4759</strain>
    </source>
</reference>
<organism evidence="2 3">
    <name type="scientific">Providencia zhijiangensis</name>
    <dbReference type="NCBI Taxonomy" id="3053982"/>
    <lineage>
        <taxon>Bacteria</taxon>
        <taxon>Pseudomonadati</taxon>
        <taxon>Pseudomonadota</taxon>
        <taxon>Gammaproteobacteria</taxon>
        <taxon>Enterobacterales</taxon>
        <taxon>Morganellaceae</taxon>
        <taxon>Providencia</taxon>
    </lineage>
</organism>
<dbReference type="Gene3D" id="3.10.129.10">
    <property type="entry name" value="Hotdog Thioesterase"/>
    <property type="match status" value="1"/>
</dbReference>
<accession>A0ABZ0N2V7</accession>
<dbReference type="PIRSF" id="PIRSF030962">
    <property type="entry name" value="Dehydrase_ECs4332_prd"/>
    <property type="match status" value="1"/>
</dbReference>
<dbReference type="InterPro" id="IPR054545">
    <property type="entry name" value="ApeI-like"/>
</dbReference>
<proteinExistence type="predicted"/>
<sequence>MFPIEKGLEKTSYSSLSVMLYISEDLAWFEGHFDSQPILPGVAQIDWVMRYATQYLVPDAQFSSLDQVKFINPILPQRDVQIDIEWHESKKQLVFHYYSMDAEHRTLSSGKIRLC</sequence>
<keyword evidence="3" id="KW-1185">Reference proteome</keyword>
<evidence type="ECO:0000259" key="1">
    <source>
        <dbReference type="Pfam" id="PF22818"/>
    </source>
</evidence>
<feature type="domain" description="ApeI dehydratase-like" evidence="1">
    <location>
        <begin position="12"/>
        <end position="110"/>
    </location>
</feature>
<dbReference type="SUPFAM" id="SSF54637">
    <property type="entry name" value="Thioesterase/thiol ester dehydrase-isomerase"/>
    <property type="match status" value="1"/>
</dbReference>
<dbReference type="EMBL" id="CP135990">
    <property type="protein sequence ID" value="WPA92310.1"/>
    <property type="molecule type" value="Genomic_DNA"/>
</dbReference>
<dbReference type="Proteomes" id="UP001302443">
    <property type="component" value="Chromosome"/>
</dbReference>
<evidence type="ECO:0000313" key="3">
    <source>
        <dbReference type="Proteomes" id="UP001302443"/>
    </source>
</evidence>